<proteinExistence type="predicted"/>
<protein>
    <recommendedName>
        <fullName evidence="3">MafI family immunity protein</fullName>
    </recommendedName>
</protein>
<keyword evidence="2" id="KW-1185">Reference proteome</keyword>
<dbReference type="AlphaFoldDB" id="A0A1M4Y504"/>
<reference evidence="2" key="1">
    <citation type="submission" date="2016-11" db="EMBL/GenBank/DDBJ databases">
        <authorList>
            <person name="Varghese N."/>
            <person name="Submissions S."/>
        </authorList>
    </citation>
    <scope>NUCLEOTIDE SEQUENCE [LARGE SCALE GENOMIC DNA]</scope>
    <source>
        <strain evidence="2">DSM 27370</strain>
    </source>
</reference>
<evidence type="ECO:0000313" key="1">
    <source>
        <dbReference type="EMBL" id="SHF00788.1"/>
    </source>
</evidence>
<dbReference type="STRING" id="1346286.SAMN05444362_10374"/>
<dbReference type="Proteomes" id="UP000184480">
    <property type="component" value="Unassembled WGS sequence"/>
</dbReference>
<name>A0A1M4Y504_9BACT</name>
<evidence type="ECO:0000313" key="2">
    <source>
        <dbReference type="Proteomes" id="UP000184480"/>
    </source>
</evidence>
<dbReference type="RefSeq" id="WP_062177265.1">
    <property type="nucleotide sequence ID" value="NZ_BBXL01000003.1"/>
</dbReference>
<organism evidence="1 2">
    <name type="scientific">Dysgonomonas macrotermitis</name>
    <dbReference type="NCBI Taxonomy" id="1346286"/>
    <lineage>
        <taxon>Bacteria</taxon>
        <taxon>Pseudomonadati</taxon>
        <taxon>Bacteroidota</taxon>
        <taxon>Bacteroidia</taxon>
        <taxon>Bacteroidales</taxon>
        <taxon>Dysgonomonadaceae</taxon>
        <taxon>Dysgonomonas</taxon>
    </lineage>
</organism>
<evidence type="ECO:0008006" key="3">
    <source>
        <dbReference type="Google" id="ProtNLM"/>
    </source>
</evidence>
<dbReference type="NCBIfam" id="NF033691">
    <property type="entry name" value="immunity_MafI"/>
    <property type="match status" value="1"/>
</dbReference>
<gene>
    <name evidence="1" type="ORF">SAMN05444362_10374</name>
</gene>
<dbReference type="InterPro" id="IPR047880">
    <property type="entry name" value="MafI-like"/>
</dbReference>
<dbReference type="OrthoDB" id="886877at2"/>
<accession>A0A1M4Y504</accession>
<sequence>MQQDLIKLISDAKKLGLNQELINCALEYLEHKEYGLALDTILEQLYEYDITIDKSFHELANSILDKMNQDKNTYSYLEKLCK</sequence>
<dbReference type="EMBL" id="FQUC01000003">
    <property type="protein sequence ID" value="SHF00788.1"/>
    <property type="molecule type" value="Genomic_DNA"/>
</dbReference>